<keyword evidence="1" id="KW-0472">Membrane</keyword>
<evidence type="ECO:0000313" key="3">
    <source>
        <dbReference type="EMBL" id="SFM22689.1"/>
    </source>
</evidence>
<gene>
    <name evidence="3" type="ORF">SAMN04487963_1804</name>
</gene>
<organism evidence="3 4">
    <name type="scientific">Marinobacter zhejiangensis</name>
    <dbReference type="NCBI Taxonomy" id="488535"/>
    <lineage>
        <taxon>Bacteria</taxon>
        <taxon>Pseudomonadati</taxon>
        <taxon>Pseudomonadota</taxon>
        <taxon>Gammaproteobacteria</taxon>
        <taxon>Pseudomonadales</taxon>
        <taxon>Marinobacteraceae</taxon>
        <taxon>Marinobacter</taxon>
    </lineage>
</organism>
<dbReference type="EMBL" id="FOUE01000002">
    <property type="protein sequence ID" value="SFM22689.1"/>
    <property type="molecule type" value="Genomic_DNA"/>
</dbReference>
<dbReference type="STRING" id="488535.SAMN04487963_1804"/>
<dbReference type="OrthoDB" id="6009024at2"/>
<keyword evidence="1" id="KW-0812">Transmembrane</keyword>
<feature type="transmembrane region" description="Helical" evidence="1">
    <location>
        <begin position="45"/>
        <end position="64"/>
    </location>
</feature>
<keyword evidence="2" id="KW-0732">Signal</keyword>
<keyword evidence="4" id="KW-1185">Reference proteome</keyword>
<feature type="transmembrane region" description="Helical" evidence="1">
    <location>
        <begin position="76"/>
        <end position="103"/>
    </location>
</feature>
<dbReference type="Proteomes" id="UP000198519">
    <property type="component" value="Unassembled WGS sequence"/>
</dbReference>
<sequence length="105" mass="11170">MVILKGRARGGALLAVLLALSTPAYATTQCPVEFGQKDPLVNGLGWQLVALGIIVGGLLFSYVVRRTRSMRGLSRASVIALGFVGMMLVWVAGLSLALVYFFLPC</sequence>
<reference evidence="4" key="1">
    <citation type="submission" date="2016-10" db="EMBL/GenBank/DDBJ databases">
        <authorList>
            <person name="Varghese N."/>
            <person name="Submissions S."/>
        </authorList>
    </citation>
    <scope>NUCLEOTIDE SEQUENCE [LARGE SCALE GENOMIC DNA]</scope>
    <source>
        <strain evidence="4">CGMCC 1.7061</strain>
    </source>
</reference>
<dbReference type="RefSeq" id="WP_092021719.1">
    <property type="nucleotide sequence ID" value="NZ_FOUE01000002.1"/>
</dbReference>
<evidence type="ECO:0000313" key="4">
    <source>
        <dbReference type="Proteomes" id="UP000198519"/>
    </source>
</evidence>
<feature type="signal peptide" evidence="2">
    <location>
        <begin position="1"/>
        <end position="26"/>
    </location>
</feature>
<protein>
    <submittedName>
        <fullName evidence="3">Uncharacterized protein</fullName>
    </submittedName>
</protein>
<dbReference type="AlphaFoldDB" id="A0A1I4P4L9"/>
<keyword evidence="1" id="KW-1133">Transmembrane helix</keyword>
<name>A0A1I4P4L9_9GAMM</name>
<proteinExistence type="predicted"/>
<evidence type="ECO:0000256" key="1">
    <source>
        <dbReference type="SAM" id="Phobius"/>
    </source>
</evidence>
<accession>A0A1I4P4L9</accession>
<feature type="chain" id="PRO_5011459075" evidence="2">
    <location>
        <begin position="27"/>
        <end position="105"/>
    </location>
</feature>
<evidence type="ECO:0000256" key="2">
    <source>
        <dbReference type="SAM" id="SignalP"/>
    </source>
</evidence>